<dbReference type="InterPro" id="IPR011006">
    <property type="entry name" value="CheY-like_superfamily"/>
</dbReference>
<sequence>MKIKVFLADDHKILRESLLILLQQENDIEIIGEAPDGQEALHGILRLKPDIAILDISLPRLNGLEVAERIKRDCPEIKVIILTMHKNEEFVARAYQSQVSGYVLKDNALEELLKAIRIVQSGGIYLSTDITSTVVAGFVKNFNLKKGEPDELVSSREREIIQLLAEGNSNKEIATMLNLSLKTVETHRSNIMHKLEFKSLADLVLYAVRNHIIEV</sequence>
<dbReference type="InterPro" id="IPR039420">
    <property type="entry name" value="WalR-like"/>
</dbReference>
<dbReference type="AlphaFoldDB" id="A0A0J1FNC6"/>
<dbReference type="InterPro" id="IPR001789">
    <property type="entry name" value="Sig_transdc_resp-reg_receiver"/>
</dbReference>
<comment type="function">
    <text evidence="6">May play the central regulatory role in sporulation. It may be an element of the effector pathway responsible for the activation of sporulation genes in response to nutritional stress. Spo0A may act in concert with spo0H (a sigma factor) to control the expression of some genes that are critical to the sporulation process.</text>
</comment>
<dbReference type="SUPFAM" id="SSF52172">
    <property type="entry name" value="CheY-like"/>
    <property type="match status" value="1"/>
</dbReference>
<dbReference type="SUPFAM" id="SSF46894">
    <property type="entry name" value="C-terminal effector domain of the bipartite response regulators"/>
    <property type="match status" value="1"/>
</dbReference>
<keyword evidence="4" id="KW-0238">DNA-binding</keyword>
<dbReference type="SMART" id="SM00421">
    <property type="entry name" value="HTH_LUXR"/>
    <property type="match status" value="1"/>
</dbReference>
<dbReference type="PANTHER" id="PTHR43214">
    <property type="entry name" value="TWO-COMPONENT RESPONSE REGULATOR"/>
    <property type="match status" value="1"/>
</dbReference>
<evidence type="ECO:0000256" key="7">
    <source>
        <dbReference type="PROSITE-ProRule" id="PRU00169"/>
    </source>
</evidence>
<feature type="modified residue" description="4-aspartylphosphate" evidence="7">
    <location>
        <position position="55"/>
    </location>
</feature>
<dbReference type="CDD" id="cd06170">
    <property type="entry name" value="LuxR_C_like"/>
    <property type="match status" value="1"/>
</dbReference>
<feature type="domain" description="Response regulatory" evidence="9">
    <location>
        <begin position="4"/>
        <end position="120"/>
    </location>
</feature>
<feature type="domain" description="HTH luxR-type" evidence="8">
    <location>
        <begin position="146"/>
        <end position="211"/>
    </location>
</feature>
<evidence type="ECO:0000256" key="6">
    <source>
        <dbReference type="ARBA" id="ARBA00024867"/>
    </source>
</evidence>
<dbReference type="PANTHER" id="PTHR43214:SF41">
    <property type="entry name" value="NITRATE_NITRITE RESPONSE REGULATOR PROTEIN NARP"/>
    <property type="match status" value="1"/>
</dbReference>
<keyword evidence="2 7" id="KW-0597">Phosphoprotein</keyword>
<name>A0A0J1FNC6_9FIRM</name>
<evidence type="ECO:0000256" key="3">
    <source>
        <dbReference type="ARBA" id="ARBA00023015"/>
    </source>
</evidence>
<reference evidence="10 11" key="1">
    <citation type="submission" date="2015-06" db="EMBL/GenBank/DDBJ databases">
        <title>Draft genome of the moderately acidophilic sulfate reducer Candidatus Desulfosporosinus acididurans strain M1.</title>
        <authorList>
            <person name="Poehlein A."/>
            <person name="Petzsch P."/>
            <person name="Johnson B.D."/>
            <person name="Schloemann M."/>
            <person name="Daniel R."/>
            <person name="Muehling M."/>
        </authorList>
    </citation>
    <scope>NUCLEOTIDE SEQUENCE [LARGE SCALE GENOMIC DNA]</scope>
    <source>
        <strain evidence="10 11">M1</strain>
    </source>
</reference>
<dbReference type="Proteomes" id="UP000036356">
    <property type="component" value="Unassembled WGS sequence"/>
</dbReference>
<dbReference type="InterPro" id="IPR000792">
    <property type="entry name" value="Tscrpt_reg_LuxR_C"/>
</dbReference>
<evidence type="ECO:0000259" key="9">
    <source>
        <dbReference type="PROSITE" id="PS50110"/>
    </source>
</evidence>
<dbReference type="PROSITE" id="PS00622">
    <property type="entry name" value="HTH_LUXR_1"/>
    <property type="match status" value="1"/>
</dbReference>
<accession>A0A0J1FNC6</accession>
<dbReference type="STRING" id="476652.DEAC_c36600"/>
<dbReference type="Pfam" id="PF00072">
    <property type="entry name" value="Response_reg"/>
    <property type="match status" value="1"/>
</dbReference>
<dbReference type="PRINTS" id="PR00038">
    <property type="entry name" value="HTHLUXR"/>
</dbReference>
<dbReference type="InterPro" id="IPR016032">
    <property type="entry name" value="Sig_transdc_resp-reg_C-effctor"/>
</dbReference>
<dbReference type="GO" id="GO:0003677">
    <property type="term" value="F:DNA binding"/>
    <property type="evidence" value="ECO:0007669"/>
    <property type="project" value="UniProtKB-KW"/>
</dbReference>
<comment type="caution">
    <text evidence="10">The sequence shown here is derived from an EMBL/GenBank/DDBJ whole genome shotgun (WGS) entry which is preliminary data.</text>
</comment>
<dbReference type="PROSITE" id="PS50043">
    <property type="entry name" value="HTH_LUXR_2"/>
    <property type="match status" value="1"/>
</dbReference>
<evidence type="ECO:0000313" key="10">
    <source>
        <dbReference type="EMBL" id="KLU64458.1"/>
    </source>
</evidence>
<proteinExistence type="predicted"/>
<dbReference type="EMBL" id="LDZY01000014">
    <property type="protein sequence ID" value="KLU64458.1"/>
    <property type="molecule type" value="Genomic_DNA"/>
</dbReference>
<dbReference type="InterPro" id="IPR058245">
    <property type="entry name" value="NreC/VraR/RcsB-like_REC"/>
</dbReference>
<dbReference type="Pfam" id="PF00196">
    <property type="entry name" value="GerE"/>
    <property type="match status" value="1"/>
</dbReference>
<keyword evidence="5" id="KW-0804">Transcription</keyword>
<protein>
    <recommendedName>
        <fullName evidence="1">Stage 0 sporulation protein A homolog</fullName>
    </recommendedName>
</protein>
<gene>
    <name evidence="10" type="primary">nreC_2</name>
    <name evidence="10" type="ORF">DEAC_c36600</name>
</gene>
<organism evidence="10 11">
    <name type="scientific">Desulfosporosinus acididurans</name>
    <dbReference type="NCBI Taxonomy" id="476652"/>
    <lineage>
        <taxon>Bacteria</taxon>
        <taxon>Bacillati</taxon>
        <taxon>Bacillota</taxon>
        <taxon>Clostridia</taxon>
        <taxon>Eubacteriales</taxon>
        <taxon>Desulfitobacteriaceae</taxon>
        <taxon>Desulfosporosinus</taxon>
    </lineage>
</organism>
<dbReference type="Gene3D" id="3.40.50.2300">
    <property type="match status" value="1"/>
</dbReference>
<dbReference type="GO" id="GO:0006355">
    <property type="term" value="P:regulation of DNA-templated transcription"/>
    <property type="evidence" value="ECO:0007669"/>
    <property type="project" value="InterPro"/>
</dbReference>
<dbReference type="CDD" id="cd17535">
    <property type="entry name" value="REC_NarL-like"/>
    <property type="match status" value="1"/>
</dbReference>
<keyword evidence="11" id="KW-1185">Reference proteome</keyword>
<evidence type="ECO:0000256" key="4">
    <source>
        <dbReference type="ARBA" id="ARBA00023125"/>
    </source>
</evidence>
<keyword evidence="3" id="KW-0805">Transcription regulation</keyword>
<evidence type="ECO:0000259" key="8">
    <source>
        <dbReference type="PROSITE" id="PS50043"/>
    </source>
</evidence>
<evidence type="ECO:0000256" key="2">
    <source>
        <dbReference type="ARBA" id="ARBA00022553"/>
    </source>
</evidence>
<dbReference type="PATRIC" id="fig|476652.3.peg.3861"/>
<evidence type="ECO:0000256" key="5">
    <source>
        <dbReference type="ARBA" id="ARBA00023163"/>
    </source>
</evidence>
<evidence type="ECO:0000256" key="1">
    <source>
        <dbReference type="ARBA" id="ARBA00018672"/>
    </source>
</evidence>
<dbReference type="RefSeq" id="WP_047811442.1">
    <property type="nucleotide sequence ID" value="NZ_LDZY01000014.1"/>
</dbReference>
<dbReference type="PROSITE" id="PS50110">
    <property type="entry name" value="RESPONSE_REGULATORY"/>
    <property type="match status" value="1"/>
</dbReference>
<dbReference type="SMART" id="SM00448">
    <property type="entry name" value="REC"/>
    <property type="match status" value="1"/>
</dbReference>
<dbReference type="GO" id="GO:0000160">
    <property type="term" value="P:phosphorelay signal transduction system"/>
    <property type="evidence" value="ECO:0007669"/>
    <property type="project" value="InterPro"/>
</dbReference>
<evidence type="ECO:0000313" key="11">
    <source>
        <dbReference type="Proteomes" id="UP000036356"/>
    </source>
</evidence>